<evidence type="ECO:0000313" key="7">
    <source>
        <dbReference type="Proteomes" id="UP001235840"/>
    </source>
</evidence>
<keyword evidence="7" id="KW-1185">Reference proteome</keyword>
<keyword evidence="4" id="KW-0788">Thiol protease</keyword>
<dbReference type="InterPro" id="IPR000064">
    <property type="entry name" value="NLP_P60_dom"/>
</dbReference>
<evidence type="ECO:0000256" key="2">
    <source>
        <dbReference type="ARBA" id="ARBA00022670"/>
    </source>
</evidence>
<dbReference type="RefSeq" id="WP_307397039.1">
    <property type="nucleotide sequence ID" value="NZ_BAAADK010000049.1"/>
</dbReference>
<dbReference type="InterPro" id="IPR036028">
    <property type="entry name" value="SH3-like_dom_sf"/>
</dbReference>
<dbReference type="PANTHER" id="PTHR47053">
    <property type="entry name" value="MUREIN DD-ENDOPEPTIDASE MEPH-RELATED"/>
    <property type="match status" value="1"/>
</dbReference>
<keyword evidence="3 6" id="KW-0378">Hydrolase</keyword>
<dbReference type="InterPro" id="IPR038765">
    <property type="entry name" value="Papain-like_cys_pep_sf"/>
</dbReference>
<comment type="caution">
    <text evidence="6">The sequence shown here is derived from an EMBL/GenBank/DDBJ whole genome shotgun (WGS) entry which is preliminary data.</text>
</comment>
<dbReference type="SUPFAM" id="SSF54001">
    <property type="entry name" value="Cysteine proteinases"/>
    <property type="match status" value="1"/>
</dbReference>
<protein>
    <submittedName>
        <fullName evidence="6">Cell wall-associated NlpC family hydrolase</fullName>
    </submittedName>
</protein>
<dbReference type="SMART" id="SM00287">
    <property type="entry name" value="SH3b"/>
    <property type="match status" value="1"/>
</dbReference>
<evidence type="ECO:0000256" key="4">
    <source>
        <dbReference type="ARBA" id="ARBA00022807"/>
    </source>
</evidence>
<reference evidence="6 7" key="1">
    <citation type="submission" date="2023-07" db="EMBL/GenBank/DDBJ databases">
        <title>Genomic Encyclopedia of Type Strains, Phase IV (KMG-IV): sequencing the most valuable type-strain genomes for metagenomic binning, comparative biology and taxonomic classification.</title>
        <authorList>
            <person name="Goeker M."/>
        </authorList>
    </citation>
    <scope>NUCLEOTIDE SEQUENCE [LARGE SCALE GENOMIC DNA]</scope>
    <source>
        <strain evidence="6 7">DSM 12751</strain>
    </source>
</reference>
<feature type="domain" description="NlpC/P60" evidence="5">
    <location>
        <begin position="124"/>
        <end position="247"/>
    </location>
</feature>
<dbReference type="InterPro" id="IPR051202">
    <property type="entry name" value="Peptidase_C40"/>
</dbReference>
<dbReference type="EMBL" id="JAUSTY010000020">
    <property type="protein sequence ID" value="MDQ0167815.1"/>
    <property type="molecule type" value="Genomic_DNA"/>
</dbReference>
<dbReference type="Gene3D" id="3.90.1720.10">
    <property type="entry name" value="endopeptidase domain like (from Nostoc punctiforme)"/>
    <property type="match status" value="1"/>
</dbReference>
<dbReference type="GO" id="GO:0016787">
    <property type="term" value="F:hydrolase activity"/>
    <property type="evidence" value="ECO:0007669"/>
    <property type="project" value="UniProtKB-KW"/>
</dbReference>
<dbReference type="Proteomes" id="UP001235840">
    <property type="component" value="Unassembled WGS sequence"/>
</dbReference>
<organism evidence="6 7">
    <name type="scientific">Caldalkalibacillus horti</name>
    <dbReference type="NCBI Taxonomy" id="77523"/>
    <lineage>
        <taxon>Bacteria</taxon>
        <taxon>Bacillati</taxon>
        <taxon>Bacillota</taxon>
        <taxon>Bacilli</taxon>
        <taxon>Bacillales</taxon>
        <taxon>Bacillaceae</taxon>
        <taxon>Caldalkalibacillus</taxon>
    </lineage>
</organism>
<dbReference type="PROSITE" id="PS51935">
    <property type="entry name" value="NLPC_P60"/>
    <property type="match status" value="1"/>
</dbReference>
<dbReference type="Pfam" id="PF00877">
    <property type="entry name" value="NLPC_P60"/>
    <property type="match status" value="1"/>
</dbReference>
<dbReference type="SUPFAM" id="SSF50044">
    <property type="entry name" value="SH3-domain"/>
    <property type="match status" value="1"/>
</dbReference>
<dbReference type="Gene3D" id="2.30.30.40">
    <property type="entry name" value="SH3 Domains"/>
    <property type="match status" value="1"/>
</dbReference>
<evidence type="ECO:0000259" key="5">
    <source>
        <dbReference type="PROSITE" id="PS51935"/>
    </source>
</evidence>
<dbReference type="PANTHER" id="PTHR47053:SF1">
    <property type="entry name" value="MUREIN DD-ENDOPEPTIDASE MEPH-RELATED"/>
    <property type="match status" value="1"/>
</dbReference>
<dbReference type="InterPro" id="IPR003646">
    <property type="entry name" value="SH3-like_bac-type"/>
</dbReference>
<sequence>MHVQSKRFSKYSKLIVSATLSTAFVFGFGFGSDTLHKVEASSSQETQSASQKGKVTAVSGLNLRKGPSTNHERYKVIPHNTQVDILETVDSEWLKVKAGDQVGYVASEYIRVINPAAVSNLAGSELIDEIIETGHTYVGSPYKYAATKGSGSFDCSLFTQTVFEAHGIDLPRDSRSQYQATTKIERNEIRKGDLVFFSLGNPNQIGHVAIYIGEDKLLHATSNGVAVTDFEGSDYYSKRYKGAGRIID</sequence>
<keyword evidence="2" id="KW-0645">Protease</keyword>
<comment type="similarity">
    <text evidence="1">Belongs to the peptidase C40 family.</text>
</comment>
<evidence type="ECO:0000313" key="6">
    <source>
        <dbReference type="EMBL" id="MDQ0167815.1"/>
    </source>
</evidence>
<evidence type="ECO:0000256" key="3">
    <source>
        <dbReference type="ARBA" id="ARBA00022801"/>
    </source>
</evidence>
<dbReference type="Pfam" id="PF08239">
    <property type="entry name" value="SH3_3"/>
    <property type="match status" value="1"/>
</dbReference>
<name>A0ABT9W3I6_9BACI</name>
<accession>A0ABT9W3I6</accession>
<evidence type="ECO:0000256" key="1">
    <source>
        <dbReference type="ARBA" id="ARBA00007074"/>
    </source>
</evidence>
<proteinExistence type="inferred from homology"/>
<gene>
    <name evidence="6" type="ORF">J2S11_003744</name>
</gene>